<protein>
    <submittedName>
        <fullName evidence="3">Ubiquitin-conjugating enzyme E2 T isoform X1</fullName>
    </submittedName>
</protein>
<feature type="domain" description="UBC core" evidence="1">
    <location>
        <begin position="34"/>
        <end position="184"/>
    </location>
</feature>
<dbReference type="CDD" id="cd23805">
    <property type="entry name" value="UBCc_UBE2T"/>
    <property type="match status" value="1"/>
</dbReference>
<evidence type="ECO:0000313" key="2">
    <source>
        <dbReference type="Proteomes" id="UP000829291"/>
    </source>
</evidence>
<keyword evidence="2" id="KW-1185">Reference proteome</keyword>
<organism evidence="2 3">
    <name type="scientific">Neodiprion lecontei</name>
    <name type="common">Redheaded pine sawfly</name>
    <dbReference type="NCBI Taxonomy" id="441921"/>
    <lineage>
        <taxon>Eukaryota</taxon>
        <taxon>Metazoa</taxon>
        <taxon>Ecdysozoa</taxon>
        <taxon>Arthropoda</taxon>
        <taxon>Hexapoda</taxon>
        <taxon>Insecta</taxon>
        <taxon>Pterygota</taxon>
        <taxon>Neoptera</taxon>
        <taxon>Endopterygota</taxon>
        <taxon>Hymenoptera</taxon>
        <taxon>Tenthredinoidea</taxon>
        <taxon>Diprionidae</taxon>
        <taxon>Diprioninae</taxon>
        <taxon>Neodiprion</taxon>
    </lineage>
</organism>
<dbReference type="GeneID" id="107222090"/>
<dbReference type="PROSITE" id="PS50127">
    <property type="entry name" value="UBC_2"/>
    <property type="match status" value="1"/>
</dbReference>
<dbReference type="InterPro" id="IPR050113">
    <property type="entry name" value="Ub_conjugating_enzyme"/>
</dbReference>
<evidence type="ECO:0000313" key="3">
    <source>
        <dbReference type="RefSeq" id="XP_046596256.1"/>
    </source>
</evidence>
<gene>
    <name evidence="3" type="primary">LOC107222090</name>
</gene>
<evidence type="ECO:0000259" key="1">
    <source>
        <dbReference type="PROSITE" id="PS50127"/>
    </source>
</evidence>
<dbReference type="Gene3D" id="3.10.110.10">
    <property type="entry name" value="Ubiquitin Conjugating Enzyme"/>
    <property type="match status" value="1"/>
</dbReference>
<dbReference type="Pfam" id="PF00179">
    <property type="entry name" value="UQ_con"/>
    <property type="match status" value="1"/>
</dbReference>
<dbReference type="PANTHER" id="PTHR24067">
    <property type="entry name" value="UBIQUITIN-CONJUGATING ENZYME E2"/>
    <property type="match status" value="1"/>
</dbReference>
<dbReference type="RefSeq" id="XP_046596256.1">
    <property type="nucleotide sequence ID" value="XM_046740300.1"/>
</dbReference>
<dbReference type="SMART" id="SM00212">
    <property type="entry name" value="UBCc"/>
    <property type="match status" value="1"/>
</dbReference>
<dbReference type="InterPro" id="IPR000608">
    <property type="entry name" value="UBC"/>
</dbReference>
<dbReference type="InterPro" id="IPR016135">
    <property type="entry name" value="UBQ-conjugating_enzyme/RWD"/>
</dbReference>
<sequence length="191" mass="22149">MYIKYVNLPNHINLGQKIRSGRYHFAEIVQREMQKASRLKRELAMMAENPPEGICCYPKNDKTDVLSANILGPRGSPYEGGLFQLEIEIPEIYPFEPPRMKFLTPVYHPNIDDAGRICMDLLKMPPKGGWKPTINIENLLTAIQLLLSYPNPDDPLMAEIAEEYRFNKVEFERKARKSTAENAMKKRKYEF</sequence>
<dbReference type="Proteomes" id="UP000829291">
    <property type="component" value="Chromosome 5"/>
</dbReference>
<reference evidence="3" key="1">
    <citation type="submission" date="2025-08" db="UniProtKB">
        <authorList>
            <consortium name="RefSeq"/>
        </authorList>
    </citation>
    <scope>IDENTIFICATION</scope>
    <source>
        <tissue evidence="3">Thorax and Abdomen</tissue>
    </source>
</reference>
<name>A0ABM3G7K1_NEOLC</name>
<accession>A0ABM3G7K1</accession>
<dbReference type="SUPFAM" id="SSF54495">
    <property type="entry name" value="UBC-like"/>
    <property type="match status" value="1"/>
</dbReference>
<proteinExistence type="predicted"/>